<evidence type="ECO:0000313" key="10">
    <source>
        <dbReference type="Proteomes" id="UP000653156"/>
    </source>
</evidence>
<evidence type="ECO:0000313" key="9">
    <source>
        <dbReference type="EMBL" id="QRQ81520.1"/>
    </source>
</evidence>
<evidence type="ECO:0000256" key="3">
    <source>
        <dbReference type="ARBA" id="ARBA00018111"/>
    </source>
</evidence>
<dbReference type="GO" id="GO:0005737">
    <property type="term" value="C:cytoplasm"/>
    <property type="evidence" value="ECO:0007669"/>
    <property type="project" value="UniProtKB-SubCell"/>
</dbReference>
<dbReference type="InterPro" id="IPR053925">
    <property type="entry name" value="RecX_HTH_3rd"/>
</dbReference>
<evidence type="ECO:0000259" key="7">
    <source>
        <dbReference type="Pfam" id="PF02631"/>
    </source>
</evidence>
<proteinExistence type="inferred from homology"/>
<dbReference type="InterPro" id="IPR003783">
    <property type="entry name" value="Regulatory_RecX"/>
</dbReference>
<gene>
    <name evidence="5 9" type="primary">recX</name>
    <name evidence="9" type="ORF">JQU52_12575</name>
</gene>
<dbReference type="AlphaFoldDB" id="A0A892ZG41"/>
<dbReference type="NCBIfam" id="NF001055">
    <property type="entry name" value="PRK00117.2-5"/>
    <property type="match status" value="1"/>
</dbReference>
<name>A0A892ZG41_9NEIS</name>
<dbReference type="InterPro" id="IPR053924">
    <property type="entry name" value="RecX_HTH_2nd"/>
</dbReference>
<keyword evidence="4 5" id="KW-0963">Cytoplasm</keyword>
<feature type="coiled-coil region" evidence="6">
    <location>
        <begin position="15"/>
        <end position="49"/>
    </location>
</feature>
<dbReference type="InterPro" id="IPR036388">
    <property type="entry name" value="WH-like_DNA-bd_sf"/>
</dbReference>
<evidence type="ECO:0000256" key="6">
    <source>
        <dbReference type="SAM" id="Coils"/>
    </source>
</evidence>
<evidence type="ECO:0000256" key="4">
    <source>
        <dbReference type="ARBA" id="ARBA00022490"/>
    </source>
</evidence>
<keyword evidence="6" id="KW-0175">Coiled coil</keyword>
<dbReference type="EMBL" id="CP069798">
    <property type="protein sequence ID" value="QRQ81520.1"/>
    <property type="molecule type" value="Genomic_DNA"/>
</dbReference>
<dbReference type="PANTHER" id="PTHR33602">
    <property type="entry name" value="REGULATORY PROTEIN RECX FAMILY PROTEIN"/>
    <property type="match status" value="1"/>
</dbReference>
<comment type="function">
    <text evidence="5">Modulates RecA activity.</text>
</comment>
<dbReference type="Gene3D" id="1.10.10.10">
    <property type="entry name" value="Winged helix-like DNA-binding domain superfamily/Winged helix DNA-binding domain"/>
    <property type="match status" value="3"/>
</dbReference>
<dbReference type="GO" id="GO:0006282">
    <property type="term" value="P:regulation of DNA repair"/>
    <property type="evidence" value="ECO:0007669"/>
    <property type="project" value="UniProtKB-UniRule"/>
</dbReference>
<dbReference type="PANTHER" id="PTHR33602:SF1">
    <property type="entry name" value="REGULATORY PROTEIN RECX FAMILY PROTEIN"/>
    <property type="match status" value="1"/>
</dbReference>
<protein>
    <recommendedName>
        <fullName evidence="3 5">Regulatory protein RecX</fullName>
    </recommendedName>
</protein>
<reference evidence="9" key="1">
    <citation type="submission" date="2021-02" db="EMBL/GenBank/DDBJ databases">
        <title>Neisseriaceae sp. 26B isolated from the cloaca of a Common Toad-headed Turtle (Mesoclemmys nasuta).</title>
        <authorList>
            <person name="Spergser J."/>
            <person name="Busse H.-J."/>
        </authorList>
    </citation>
    <scope>NUCLEOTIDE SEQUENCE</scope>
    <source>
        <strain evidence="9">26B</strain>
    </source>
</reference>
<dbReference type="KEGG" id="ptes:JQU52_12575"/>
<organism evidence="9 10">
    <name type="scientific">Paralysiella testudinis</name>
    <dbReference type="NCBI Taxonomy" id="2809020"/>
    <lineage>
        <taxon>Bacteria</taxon>
        <taxon>Pseudomonadati</taxon>
        <taxon>Pseudomonadota</taxon>
        <taxon>Betaproteobacteria</taxon>
        <taxon>Neisseriales</taxon>
        <taxon>Neisseriaceae</taxon>
        <taxon>Paralysiella</taxon>
    </lineage>
</organism>
<sequence length="150" mass="17143">MKPQPDLRQRALAILARREISRAELAQKLQQLSDNHAEINALLDELAERHWQSDTRYAEAYINSKARSHGNLRLQQALAAKGVDADTIRQHLPDADTQQQAAIAVLHKKFSHTPADMAEKHKQMRFLAYRGFDMHTIQAALKQAWAEEDE</sequence>
<comment type="similarity">
    <text evidence="2 5">Belongs to the RecX family.</text>
</comment>
<dbReference type="HAMAP" id="MF_01114">
    <property type="entry name" value="RecX"/>
    <property type="match status" value="1"/>
</dbReference>
<keyword evidence="10" id="KW-1185">Reference proteome</keyword>
<dbReference type="RefSeq" id="WP_230338815.1">
    <property type="nucleotide sequence ID" value="NZ_CP069798.1"/>
</dbReference>
<accession>A0A892ZG41</accession>
<evidence type="ECO:0000256" key="5">
    <source>
        <dbReference type="HAMAP-Rule" id="MF_01114"/>
    </source>
</evidence>
<feature type="domain" description="RecX second three-helical" evidence="7">
    <location>
        <begin position="53"/>
        <end position="92"/>
    </location>
</feature>
<dbReference type="Pfam" id="PF02631">
    <property type="entry name" value="RecX_HTH2"/>
    <property type="match status" value="1"/>
</dbReference>
<evidence type="ECO:0000256" key="1">
    <source>
        <dbReference type="ARBA" id="ARBA00004496"/>
    </source>
</evidence>
<dbReference type="Pfam" id="PF21981">
    <property type="entry name" value="RecX_HTH3"/>
    <property type="match status" value="1"/>
</dbReference>
<comment type="subcellular location">
    <subcellularLocation>
        <location evidence="1 5">Cytoplasm</location>
    </subcellularLocation>
</comment>
<evidence type="ECO:0000256" key="2">
    <source>
        <dbReference type="ARBA" id="ARBA00009695"/>
    </source>
</evidence>
<evidence type="ECO:0000259" key="8">
    <source>
        <dbReference type="Pfam" id="PF21981"/>
    </source>
</evidence>
<feature type="domain" description="RecX third three-helical" evidence="8">
    <location>
        <begin position="96"/>
        <end position="141"/>
    </location>
</feature>
<dbReference type="Proteomes" id="UP000653156">
    <property type="component" value="Chromosome"/>
</dbReference>